<dbReference type="GO" id="GO:0003700">
    <property type="term" value="F:DNA-binding transcription factor activity"/>
    <property type="evidence" value="ECO:0007669"/>
    <property type="project" value="InterPro"/>
</dbReference>
<dbReference type="InterPro" id="IPR036388">
    <property type="entry name" value="WH-like_DNA-bd_sf"/>
</dbReference>
<gene>
    <name evidence="6" type="ORF">IAA04_12300</name>
</gene>
<evidence type="ECO:0000259" key="5">
    <source>
        <dbReference type="PROSITE" id="PS50931"/>
    </source>
</evidence>
<reference evidence="6" key="2">
    <citation type="submission" date="2021-04" db="EMBL/GenBank/DDBJ databases">
        <authorList>
            <person name="Gilroy R."/>
        </authorList>
    </citation>
    <scope>NUCLEOTIDE SEQUENCE</scope>
    <source>
        <strain evidence="6">CHK183-5548</strain>
    </source>
</reference>
<dbReference type="PANTHER" id="PTHR30126:SF40">
    <property type="entry name" value="HTH-TYPE TRANSCRIPTIONAL REGULATOR GLTR"/>
    <property type="match status" value="1"/>
</dbReference>
<evidence type="ECO:0000256" key="4">
    <source>
        <dbReference type="ARBA" id="ARBA00023163"/>
    </source>
</evidence>
<dbReference type="Proteomes" id="UP000823883">
    <property type="component" value="Unassembled WGS sequence"/>
</dbReference>
<dbReference type="PRINTS" id="PR00039">
    <property type="entry name" value="HTHLYSR"/>
</dbReference>
<dbReference type="GO" id="GO:0000976">
    <property type="term" value="F:transcription cis-regulatory region binding"/>
    <property type="evidence" value="ECO:0007669"/>
    <property type="project" value="TreeGrafter"/>
</dbReference>
<evidence type="ECO:0000256" key="1">
    <source>
        <dbReference type="ARBA" id="ARBA00009437"/>
    </source>
</evidence>
<dbReference type="SUPFAM" id="SSF46785">
    <property type="entry name" value="Winged helix' DNA-binding domain"/>
    <property type="match status" value="1"/>
</dbReference>
<organism evidence="6 7">
    <name type="scientific">Candidatus Lachnoclostridium pullistercoris</name>
    <dbReference type="NCBI Taxonomy" id="2838632"/>
    <lineage>
        <taxon>Bacteria</taxon>
        <taxon>Bacillati</taxon>
        <taxon>Bacillota</taxon>
        <taxon>Clostridia</taxon>
        <taxon>Lachnospirales</taxon>
        <taxon>Lachnospiraceae</taxon>
    </lineage>
</organism>
<dbReference type="Gene3D" id="1.10.10.10">
    <property type="entry name" value="Winged helix-like DNA-binding domain superfamily/Winged helix DNA-binding domain"/>
    <property type="match status" value="1"/>
</dbReference>
<evidence type="ECO:0000313" key="7">
    <source>
        <dbReference type="Proteomes" id="UP000823883"/>
    </source>
</evidence>
<evidence type="ECO:0000256" key="2">
    <source>
        <dbReference type="ARBA" id="ARBA00023015"/>
    </source>
</evidence>
<dbReference type="SUPFAM" id="SSF53850">
    <property type="entry name" value="Periplasmic binding protein-like II"/>
    <property type="match status" value="1"/>
</dbReference>
<accession>A0A9D2PDL1</accession>
<keyword evidence="4" id="KW-0804">Transcription</keyword>
<name>A0A9D2PDL1_9FIRM</name>
<sequence length="303" mass="34799">MNLRQIENILTIAEEKNITKAAEKLYISQPALNQQLLNLEKELGTPLFQRKRREWEVTEAGEIYLEAGRRILNIKKDAYARIADAANTKREELNIGVTPGMGDQILNWIFRRFYRSYPDVQMHIVQGDTVSLRKSVIQGNLDIGIGTVSSCNDTDRVGYRELKSIETLVIVSEKNPLVKKAYQEADGSWCVDIRGFQEEPFALGAHTGTNGEIQQKIFEKAGFSPRIYQEGGGRRLRISMVELDLCCSFLEEHYINELPPTVRCFKLSSHPKITWVAIYRKNSHLSKAARFVMELAEQYWKER</sequence>
<dbReference type="Pfam" id="PF03466">
    <property type="entry name" value="LysR_substrate"/>
    <property type="match status" value="1"/>
</dbReference>
<comment type="similarity">
    <text evidence="1">Belongs to the LysR transcriptional regulatory family.</text>
</comment>
<dbReference type="AlphaFoldDB" id="A0A9D2PDL1"/>
<dbReference type="PROSITE" id="PS50931">
    <property type="entry name" value="HTH_LYSR"/>
    <property type="match status" value="1"/>
</dbReference>
<dbReference type="EMBL" id="DWWL01000081">
    <property type="protein sequence ID" value="HJC48820.1"/>
    <property type="molecule type" value="Genomic_DNA"/>
</dbReference>
<dbReference type="InterPro" id="IPR036390">
    <property type="entry name" value="WH_DNA-bd_sf"/>
</dbReference>
<dbReference type="CDD" id="cd05466">
    <property type="entry name" value="PBP2_LTTR_substrate"/>
    <property type="match status" value="1"/>
</dbReference>
<dbReference type="Pfam" id="PF00126">
    <property type="entry name" value="HTH_1"/>
    <property type="match status" value="1"/>
</dbReference>
<evidence type="ECO:0000313" key="6">
    <source>
        <dbReference type="EMBL" id="HJC48820.1"/>
    </source>
</evidence>
<dbReference type="InterPro" id="IPR000847">
    <property type="entry name" value="LysR_HTH_N"/>
</dbReference>
<dbReference type="PANTHER" id="PTHR30126">
    <property type="entry name" value="HTH-TYPE TRANSCRIPTIONAL REGULATOR"/>
    <property type="match status" value="1"/>
</dbReference>
<feature type="domain" description="HTH lysR-type" evidence="5">
    <location>
        <begin position="1"/>
        <end position="58"/>
    </location>
</feature>
<keyword evidence="2" id="KW-0805">Transcription regulation</keyword>
<comment type="caution">
    <text evidence="6">The sequence shown here is derived from an EMBL/GenBank/DDBJ whole genome shotgun (WGS) entry which is preliminary data.</text>
</comment>
<keyword evidence="3" id="KW-0238">DNA-binding</keyword>
<dbReference type="Gene3D" id="3.40.190.290">
    <property type="match status" value="1"/>
</dbReference>
<protein>
    <submittedName>
        <fullName evidence="6">LysR family transcriptional regulator</fullName>
    </submittedName>
</protein>
<proteinExistence type="inferred from homology"/>
<evidence type="ECO:0000256" key="3">
    <source>
        <dbReference type="ARBA" id="ARBA00023125"/>
    </source>
</evidence>
<reference evidence="6" key="1">
    <citation type="journal article" date="2021" name="PeerJ">
        <title>Extensive microbial diversity within the chicken gut microbiome revealed by metagenomics and culture.</title>
        <authorList>
            <person name="Gilroy R."/>
            <person name="Ravi A."/>
            <person name="Getino M."/>
            <person name="Pursley I."/>
            <person name="Horton D.L."/>
            <person name="Alikhan N.F."/>
            <person name="Baker D."/>
            <person name="Gharbi K."/>
            <person name="Hall N."/>
            <person name="Watson M."/>
            <person name="Adriaenssens E.M."/>
            <person name="Foster-Nyarko E."/>
            <person name="Jarju S."/>
            <person name="Secka A."/>
            <person name="Antonio M."/>
            <person name="Oren A."/>
            <person name="Chaudhuri R.R."/>
            <person name="La Ragione R."/>
            <person name="Hildebrand F."/>
            <person name="Pallen M.J."/>
        </authorList>
    </citation>
    <scope>NUCLEOTIDE SEQUENCE</scope>
    <source>
        <strain evidence="6">CHK183-5548</strain>
    </source>
</reference>
<dbReference type="InterPro" id="IPR005119">
    <property type="entry name" value="LysR_subst-bd"/>
</dbReference>
<dbReference type="FunFam" id="1.10.10.10:FF:000001">
    <property type="entry name" value="LysR family transcriptional regulator"/>
    <property type="match status" value="1"/>
</dbReference>